<dbReference type="EMBL" id="SNRY01009505">
    <property type="protein sequence ID" value="KAA6306968.1"/>
    <property type="molecule type" value="Genomic_DNA"/>
</dbReference>
<comment type="caution">
    <text evidence="3">The sequence shown here is derived from an EMBL/GenBank/DDBJ whole genome shotgun (WGS) entry which is preliminary data.</text>
</comment>
<sequence length="114" mass="13322">MLNQDIKNKLNQLWDMFWSGGMTNPLTSLEQISYLLFLRRAEDVGLVEENEHKWSYYTIQENIDLTAHMKVVFDYLKGINSENEPFTKAMYNANFEISKLSLLQAGIELMVLLI</sequence>
<dbReference type="Pfam" id="PF12161">
    <property type="entry name" value="HsdM_N"/>
    <property type="match status" value="1"/>
</dbReference>
<dbReference type="Gene3D" id="1.20.1260.30">
    <property type="match status" value="1"/>
</dbReference>
<keyword evidence="1" id="KW-0680">Restriction system</keyword>
<dbReference type="SUPFAM" id="SSF53335">
    <property type="entry name" value="S-adenosyl-L-methionine-dependent methyltransferases"/>
    <property type="match status" value="1"/>
</dbReference>
<evidence type="ECO:0000259" key="2">
    <source>
        <dbReference type="Pfam" id="PF12161"/>
    </source>
</evidence>
<gene>
    <name evidence="3" type="ORF">EZS27_041367</name>
</gene>
<accession>A0A5J4PDC3</accession>
<evidence type="ECO:0000313" key="3">
    <source>
        <dbReference type="EMBL" id="KAA6306968.1"/>
    </source>
</evidence>
<organism evidence="3">
    <name type="scientific">termite gut metagenome</name>
    <dbReference type="NCBI Taxonomy" id="433724"/>
    <lineage>
        <taxon>unclassified sequences</taxon>
        <taxon>metagenomes</taxon>
        <taxon>organismal metagenomes</taxon>
    </lineage>
</organism>
<evidence type="ECO:0000256" key="1">
    <source>
        <dbReference type="ARBA" id="ARBA00022747"/>
    </source>
</evidence>
<dbReference type="InterPro" id="IPR029063">
    <property type="entry name" value="SAM-dependent_MTases_sf"/>
</dbReference>
<dbReference type="AlphaFoldDB" id="A0A5J4PDC3"/>
<protein>
    <recommendedName>
        <fullName evidence="2">N6 adenine-specific DNA methyltransferase N-terminal domain-containing protein</fullName>
    </recommendedName>
</protein>
<dbReference type="InterPro" id="IPR038333">
    <property type="entry name" value="T1MK-like_N_sf"/>
</dbReference>
<name>A0A5J4PDC3_9ZZZZ</name>
<proteinExistence type="predicted"/>
<reference evidence="3" key="1">
    <citation type="submission" date="2019-03" db="EMBL/GenBank/DDBJ databases">
        <title>Single cell metagenomics reveals metabolic interactions within the superorganism composed of flagellate Streblomastix strix and complex community of Bacteroidetes bacteria on its surface.</title>
        <authorList>
            <person name="Treitli S.C."/>
            <person name="Kolisko M."/>
            <person name="Husnik F."/>
            <person name="Keeling P."/>
            <person name="Hampl V."/>
        </authorList>
    </citation>
    <scope>NUCLEOTIDE SEQUENCE</scope>
    <source>
        <strain evidence="3">STM</strain>
    </source>
</reference>
<feature type="domain" description="N6 adenine-specific DNA methyltransferase N-terminal" evidence="2">
    <location>
        <begin position="6"/>
        <end position="52"/>
    </location>
</feature>
<dbReference type="GO" id="GO:0009307">
    <property type="term" value="P:DNA restriction-modification system"/>
    <property type="evidence" value="ECO:0007669"/>
    <property type="project" value="UniProtKB-KW"/>
</dbReference>
<dbReference type="InterPro" id="IPR022749">
    <property type="entry name" value="D12N6_MeTrfase_N"/>
</dbReference>